<dbReference type="GO" id="GO:0003713">
    <property type="term" value="F:transcription coactivator activity"/>
    <property type="evidence" value="ECO:0007669"/>
    <property type="project" value="InterPro"/>
</dbReference>
<reference evidence="13 14" key="1">
    <citation type="journal article" date="2022" name="Nat. Ecol. Evol.">
        <title>A masculinizing supergene underlies an exaggerated male reproductive morph in a spider.</title>
        <authorList>
            <person name="Hendrickx F."/>
            <person name="De Corte Z."/>
            <person name="Sonet G."/>
            <person name="Van Belleghem S.M."/>
            <person name="Kostlbacher S."/>
            <person name="Vangestel C."/>
        </authorList>
    </citation>
    <scope>NUCLEOTIDE SEQUENCE [LARGE SCALE GENOMIC DNA]</scope>
    <source>
        <strain evidence="13">W744_W776</strain>
    </source>
</reference>
<evidence type="ECO:0000313" key="13">
    <source>
        <dbReference type="EMBL" id="KAG8177380.1"/>
    </source>
</evidence>
<comment type="similarity">
    <text evidence="2">Belongs to the transcriptional coactivator PC4 family.</text>
</comment>
<evidence type="ECO:0000256" key="4">
    <source>
        <dbReference type="ARBA" id="ARBA00023015"/>
    </source>
</evidence>
<evidence type="ECO:0000256" key="8">
    <source>
        <dbReference type="ARBA" id="ARBA00023242"/>
    </source>
</evidence>
<organism evidence="13 14">
    <name type="scientific">Oedothorax gibbosus</name>
    <dbReference type="NCBI Taxonomy" id="931172"/>
    <lineage>
        <taxon>Eukaryota</taxon>
        <taxon>Metazoa</taxon>
        <taxon>Ecdysozoa</taxon>
        <taxon>Arthropoda</taxon>
        <taxon>Chelicerata</taxon>
        <taxon>Arachnida</taxon>
        <taxon>Araneae</taxon>
        <taxon>Araneomorphae</taxon>
        <taxon>Entelegynae</taxon>
        <taxon>Araneoidea</taxon>
        <taxon>Linyphiidae</taxon>
        <taxon>Erigoninae</taxon>
        <taxon>Oedothorax</taxon>
    </lineage>
</organism>
<comment type="subcellular location">
    <subcellularLocation>
        <location evidence="1">Nucleus</location>
    </subcellularLocation>
</comment>
<evidence type="ECO:0000256" key="11">
    <source>
        <dbReference type="SAM" id="MobiDB-lite"/>
    </source>
</evidence>
<dbReference type="PANTHER" id="PTHR13215">
    <property type="entry name" value="RNA POLYMERASE II TRANSCRIPTIONAL COACTIVATOR"/>
    <property type="match status" value="1"/>
</dbReference>
<keyword evidence="5" id="KW-0238">DNA-binding</keyword>
<protein>
    <recommendedName>
        <fullName evidence="3">Activated RNA polymerase II transcriptional coactivator p15</fullName>
    </recommendedName>
    <alternativeName>
        <fullName evidence="10">SUB1 homolog</fullName>
    </alternativeName>
</protein>
<evidence type="ECO:0000313" key="14">
    <source>
        <dbReference type="Proteomes" id="UP000827092"/>
    </source>
</evidence>
<keyword evidence="8" id="KW-0539">Nucleus</keyword>
<dbReference type="FunFam" id="2.30.31.10:FF:000001">
    <property type="entry name" value="Activated RNA polymerase II transcriptional coactivator p15"/>
    <property type="match status" value="1"/>
</dbReference>
<accession>A0AAV6U1G6</accession>
<keyword evidence="6" id="KW-0010">Activator</keyword>
<dbReference type="GO" id="GO:0003677">
    <property type="term" value="F:DNA binding"/>
    <property type="evidence" value="ECO:0007669"/>
    <property type="project" value="UniProtKB-KW"/>
</dbReference>
<evidence type="ECO:0000256" key="3">
    <source>
        <dbReference type="ARBA" id="ARBA00013386"/>
    </source>
</evidence>
<evidence type="ECO:0000256" key="1">
    <source>
        <dbReference type="ARBA" id="ARBA00004123"/>
    </source>
</evidence>
<comment type="function">
    <text evidence="9">General coactivator that functions cooperatively with TAFs and mediates functional interactions between upstream activators and the general transcriptional machinery. May be involved in stabilizing the multiprotein transcription complex. Binds single-stranded DNA. Also binds, in vitro, non-specifically to double-stranded DNA (ds DNA).</text>
</comment>
<dbReference type="SUPFAM" id="SSF54447">
    <property type="entry name" value="ssDNA-binding transcriptional regulator domain"/>
    <property type="match status" value="1"/>
</dbReference>
<dbReference type="InterPro" id="IPR003173">
    <property type="entry name" value="PC4_C"/>
</dbReference>
<keyword evidence="14" id="KW-1185">Reference proteome</keyword>
<dbReference type="Proteomes" id="UP000827092">
    <property type="component" value="Unassembled WGS sequence"/>
</dbReference>
<dbReference type="AlphaFoldDB" id="A0AAV6U1G6"/>
<evidence type="ECO:0000259" key="12">
    <source>
        <dbReference type="Pfam" id="PF02229"/>
    </source>
</evidence>
<evidence type="ECO:0000256" key="9">
    <source>
        <dbReference type="ARBA" id="ARBA00024848"/>
    </source>
</evidence>
<evidence type="ECO:0000256" key="6">
    <source>
        <dbReference type="ARBA" id="ARBA00023159"/>
    </source>
</evidence>
<dbReference type="GO" id="GO:0060261">
    <property type="term" value="P:positive regulation of transcription initiation by RNA polymerase II"/>
    <property type="evidence" value="ECO:0007669"/>
    <property type="project" value="InterPro"/>
</dbReference>
<dbReference type="GO" id="GO:0005634">
    <property type="term" value="C:nucleus"/>
    <property type="evidence" value="ECO:0007669"/>
    <property type="project" value="UniProtKB-SubCell"/>
</dbReference>
<name>A0AAV6U1G6_9ARAC</name>
<evidence type="ECO:0000256" key="7">
    <source>
        <dbReference type="ARBA" id="ARBA00023163"/>
    </source>
</evidence>
<dbReference type="InterPro" id="IPR045125">
    <property type="entry name" value="Sub1/Tcp4-like"/>
</dbReference>
<evidence type="ECO:0000256" key="10">
    <source>
        <dbReference type="ARBA" id="ARBA00031984"/>
    </source>
</evidence>
<dbReference type="Pfam" id="PF02229">
    <property type="entry name" value="PC4"/>
    <property type="match status" value="1"/>
</dbReference>
<keyword evidence="7" id="KW-0804">Transcription</keyword>
<feature type="compositionally biased region" description="Basic and acidic residues" evidence="11">
    <location>
        <begin position="38"/>
        <end position="54"/>
    </location>
</feature>
<dbReference type="EMBL" id="JAFNEN010000783">
    <property type="protein sequence ID" value="KAG8177380.1"/>
    <property type="molecule type" value="Genomic_DNA"/>
</dbReference>
<evidence type="ECO:0000256" key="2">
    <source>
        <dbReference type="ARBA" id="ARBA00009001"/>
    </source>
</evidence>
<proteinExistence type="inferred from homology"/>
<evidence type="ECO:0000256" key="5">
    <source>
        <dbReference type="ARBA" id="ARBA00023125"/>
    </source>
</evidence>
<feature type="region of interest" description="Disordered" evidence="11">
    <location>
        <begin position="37"/>
        <end position="86"/>
    </location>
</feature>
<feature type="compositionally biased region" description="Basic and acidic residues" evidence="11">
    <location>
        <begin position="61"/>
        <end position="75"/>
    </location>
</feature>
<comment type="caution">
    <text evidence="13">The sequence shown here is derived from an EMBL/GenBank/DDBJ whole genome shotgun (WGS) entry which is preliminary data.</text>
</comment>
<feature type="domain" description="Transcriptional coactivator p15 (PC4) C-terminal" evidence="12">
    <location>
        <begin position="88"/>
        <end position="138"/>
    </location>
</feature>
<dbReference type="Gene3D" id="2.30.31.10">
    <property type="entry name" value="Transcriptional Coactivator Pc4, Chain A"/>
    <property type="match status" value="1"/>
</dbReference>
<sequence length="150" mass="17284">MNRPLYHTLPVPLQNFIKKLNLPEIIKFDNLLVNKRITPREMSSKKSRKAKLEDSDSDSGPEDRTPASKKPKTEQKSASSGNDDENMFSISKMRFVNVREFRGKVLIDIREFYDKDGELKPGKKGICLNTEQWQALKDQIENVDAAIKKF</sequence>
<keyword evidence="4" id="KW-0805">Transcription regulation</keyword>
<dbReference type="InterPro" id="IPR009044">
    <property type="entry name" value="ssDNA-bd_transcriptional_reg"/>
</dbReference>
<gene>
    <name evidence="13" type="ORF">JTE90_015934</name>
</gene>